<feature type="domain" description="Thioredoxin-like fold" evidence="3">
    <location>
        <begin position="112"/>
        <end position="294"/>
    </location>
</feature>
<keyword evidence="2" id="KW-0472">Membrane</keyword>
<feature type="region of interest" description="Disordered" evidence="1">
    <location>
        <begin position="88"/>
        <end position="107"/>
    </location>
</feature>
<dbReference type="CDD" id="cd02972">
    <property type="entry name" value="DsbA_family"/>
    <property type="match status" value="1"/>
</dbReference>
<keyword evidence="2" id="KW-0812">Transmembrane</keyword>
<keyword evidence="5" id="KW-1185">Reference proteome</keyword>
<evidence type="ECO:0000313" key="4">
    <source>
        <dbReference type="EMBL" id="SFA89082.1"/>
    </source>
</evidence>
<dbReference type="STRING" id="988821.SAMN05421867_10357"/>
<protein>
    <submittedName>
        <fullName evidence="4">Protein-disulfide isomerase</fullName>
    </submittedName>
</protein>
<dbReference type="Gene3D" id="3.40.30.10">
    <property type="entry name" value="Glutaredoxin"/>
    <property type="match status" value="1"/>
</dbReference>
<evidence type="ECO:0000256" key="1">
    <source>
        <dbReference type="SAM" id="MobiDB-lite"/>
    </source>
</evidence>
<feature type="transmembrane region" description="Helical" evidence="2">
    <location>
        <begin position="37"/>
        <end position="58"/>
    </location>
</feature>
<sequence>MPSNDPRPSKADRREAARAEAARLRAEQARKAKRTRIIAISGLAAAVIALAVVVALIITNSTANREAYGQVVYGGTSDTVEAPALTDVTSPAGTDDRGGIPVSADGVGTTGDAPVELTVYLDYQCPFCAQFEAANAQMLAERTEAGDISVTYHLLSFLDRASNGTFYSTRAANAAATVADQDPDNFIAFSTALFENQPAEGTEGLTDAEIAEIAQGVGVPAAVTDTFTDTVSGSFTDGDGEQEGTWRTYAPWVVAVTGQAEADLPRLSTPTILIDGQPFSGDPTTPGPLEEQIDLALAG</sequence>
<evidence type="ECO:0000259" key="3">
    <source>
        <dbReference type="Pfam" id="PF13462"/>
    </source>
</evidence>
<proteinExistence type="predicted"/>
<dbReference type="RefSeq" id="WP_090031052.1">
    <property type="nucleotide sequence ID" value="NZ_BONM01000002.1"/>
</dbReference>
<evidence type="ECO:0000313" key="5">
    <source>
        <dbReference type="Proteomes" id="UP000199012"/>
    </source>
</evidence>
<dbReference type="InterPro" id="IPR036249">
    <property type="entry name" value="Thioredoxin-like_sf"/>
</dbReference>
<dbReference type="OrthoDB" id="117402at2"/>
<dbReference type="GO" id="GO:0016853">
    <property type="term" value="F:isomerase activity"/>
    <property type="evidence" value="ECO:0007669"/>
    <property type="project" value="UniProtKB-KW"/>
</dbReference>
<name>A0A1I0WK09_9CELL</name>
<dbReference type="EMBL" id="FOKA01000003">
    <property type="protein sequence ID" value="SFA89082.1"/>
    <property type="molecule type" value="Genomic_DNA"/>
</dbReference>
<dbReference type="Pfam" id="PF13462">
    <property type="entry name" value="Thioredoxin_4"/>
    <property type="match status" value="1"/>
</dbReference>
<accession>A0A1I0WK09</accession>
<keyword evidence="2" id="KW-1133">Transmembrane helix</keyword>
<gene>
    <name evidence="4" type="ORF">SAMN05421867_10357</name>
</gene>
<evidence type="ECO:0000256" key="2">
    <source>
        <dbReference type="SAM" id="Phobius"/>
    </source>
</evidence>
<dbReference type="AlphaFoldDB" id="A0A1I0WK09"/>
<keyword evidence="4" id="KW-0413">Isomerase</keyword>
<organism evidence="4 5">
    <name type="scientific">Cellulomonas marina</name>
    <dbReference type="NCBI Taxonomy" id="988821"/>
    <lineage>
        <taxon>Bacteria</taxon>
        <taxon>Bacillati</taxon>
        <taxon>Actinomycetota</taxon>
        <taxon>Actinomycetes</taxon>
        <taxon>Micrococcales</taxon>
        <taxon>Cellulomonadaceae</taxon>
        <taxon>Cellulomonas</taxon>
    </lineage>
</organism>
<dbReference type="SUPFAM" id="SSF52833">
    <property type="entry name" value="Thioredoxin-like"/>
    <property type="match status" value="1"/>
</dbReference>
<dbReference type="Proteomes" id="UP000199012">
    <property type="component" value="Unassembled WGS sequence"/>
</dbReference>
<reference evidence="5" key="1">
    <citation type="submission" date="2016-10" db="EMBL/GenBank/DDBJ databases">
        <authorList>
            <person name="Varghese N."/>
            <person name="Submissions S."/>
        </authorList>
    </citation>
    <scope>NUCLEOTIDE SEQUENCE [LARGE SCALE GENOMIC DNA]</scope>
    <source>
        <strain evidence="5">CGMCC 4.6945</strain>
    </source>
</reference>
<dbReference type="InterPro" id="IPR012336">
    <property type="entry name" value="Thioredoxin-like_fold"/>
</dbReference>